<organism evidence="4 5">
    <name type="scientific">Jiangella rhizosphaerae</name>
    <dbReference type="NCBI Taxonomy" id="2293569"/>
    <lineage>
        <taxon>Bacteria</taxon>
        <taxon>Bacillati</taxon>
        <taxon>Actinomycetota</taxon>
        <taxon>Actinomycetes</taxon>
        <taxon>Jiangellales</taxon>
        <taxon>Jiangellaceae</taxon>
        <taxon>Jiangella</taxon>
    </lineage>
</organism>
<evidence type="ECO:0000259" key="3">
    <source>
        <dbReference type="Pfam" id="PF00326"/>
    </source>
</evidence>
<comment type="similarity">
    <text evidence="1">Belongs to the AB hydrolase superfamily.</text>
</comment>
<dbReference type="Pfam" id="PF00326">
    <property type="entry name" value="Peptidase_S9"/>
    <property type="match status" value="1"/>
</dbReference>
<dbReference type="GO" id="GO:0008236">
    <property type="term" value="F:serine-type peptidase activity"/>
    <property type="evidence" value="ECO:0007669"/>
    <property type="project" value="InterPro"/>
</dbReference>
<feature type="domain" description="Peptidase S9 prolyl oligopeptidase catalytic" evidence="3">
    <location>
        <begin position="71"/>
        <end position="282"/>
    </location>
</feature>
<evidence type="ECO:0000256" key="2">
    <source>
        <dbReference type="ARBA" id="ARBA00022801"/>
    </source>
</evidence>
<evidence type="ECO:0000256" key="1">
    <source>
        <dbReference type="ARBA" id="ARBA00008645"/>
    </source>
</evidence>
<name>A0A418KTW7_9ACTN</name>
<dbReference type="AlphaFoldDB" id="A0A418KTW7"/>
<evidence type="ECO:0000313" key="5">
    <source>
        <dbReference type="Proteomes" id="UP000284057"/>
    </source>
</evidence>
<dbReference type="InterPro" id="IPR001375">
    <property type="entry name" value="Peptidase_S9_cat"/>
</dbReference>
<proteinExistence type="inferred from homology"/>
<dbReference type="SUPFAM" id="SSF53474">
    <property type="entry name" value="alpha/beta-Hydrolases"/>
    <property type="match status" value="1"/>
</dbReference>
<dbReference type="EMBL" id="QUAL01000072">
    <property type="protein sequence ID" value="RIQ29576.1"/>
    <property type="molecule type" value="Genomic_DNA"/>
</dbReference>
<evidence type="ECO:0000313" key="4">
    <source>
        <dbReference type="EMBL" id="RIQ29576.1"/>
    </source>
</evidence>
<protein>
    <submittedName>
        <fullName evidence="4">Alpha/beta fold hydrolase</fullName>
    </submittedName>
</protein>
<reference evidence="4 5" key="1">
    <citation type="submission" date="2018-09" db="EMBL/GenBank/DDBJ databases">
        <title>Isolation, diversity and antifungal activity of actinobacteria from wheat.</title>
        <authorList>
            <person name="Han C."/>
        </authorList>
    </citation>
    <scope>NUCLEOTIDE SEQUENCE [LARGE SCALE GENOMIC DNA]</scope>
    <source>
        <strain evidence="4 5">NEAU-YY265</strain>
    </source>
</reference>
<dbReference type="Gene3D" id="3.40.50.1820">
    <property type="entry name" value="alpha/beta hydrolase"/>
    <property type="match status" value="1"/>
</dbReference>
<keyword evidence="5" id="KW-1185">Reference proteome</keyword>
<dbReference type="OrthoDB" id="63034at2"/>
<dbReference type="PANTHER" id="PTHR22946">
    <property type="entry name" value="DIENELACTONE HYDROLASE DOMAIN-CONTAINING PROTEIN-RELATED"/>
    <property type="match status" value="1"/>
</dbReference>
<dbReference type="GO" id="GO:0006508">
    <property type="term" value="P:proteolysis"/>
    <property type="evidence" value="ECO:0007669"/>
    <property type="project" value="InterPro"/>
</dbReference>
<dbReference type="GO" id="GO:0052689">
    <property type="term" value="F:carboxylic ester hydrolase activity"/>
    <property type="evidence" value="ECO:0007669"/>
    <property type="project" value="UniProtKB-ARBA"/>
</dbReference>
<keyword evidence="2 4" id="KW-0378">Hydrolase</keyword>
<comment type="caution">
    <text evidence="4">The sequence shown here is derived from an EMBL/GenBank/DDBJ whole genome shotgun (WGS) entry which is preliminary data.</text>
</comment>
<dbReference type="PANTHER" id="PTHR22946:SF9">
    <property type="entry name" value="POLYKETIDE TRANSFERASE AF380"/>
    <property type="match status" value="1"/>
</dbReference>
<sequence length="284" mass="30780">MQQRYDGGDLRLGEVLETGGGYTRYAVTYRSAGLTISGILNLPDGTGPFPVLVLAHGYIDPEIYTTGRGLRREQDYLARQGYAVLHTDYRNHAGSDDDPANEVRLRLGYTEDVVNAVLAVKAATHLPQLDGERVGLLGRSMGGGVTLNTLVVQPGLVDAAVIYASVSSNAVQNFDTWTRGRPGAEDLTAEIVAAYGAPEENPAFWRDVSPVTFFDRVTEPVLIHHGTADETCPPQWAHDTDAALRAAGKDVTLQLYEGEPHAFEAGWQLSIERTAAFFAQHLTA</sequence>
<dbReference type="InterPro" id="IPR050261">
    <property type="entry name" value="FrsA_esterase"/>
</dbReference>
<dbReference type="Proteomes" id="UP000284057">
    <property type="component" value="Unassembled WGS sequence"/>
</dbReference>
<gene>
    <name evidence="4" type="ORF">DY240_08400</name>
</gene>
<accession>A0A418KTW7</accession>
<dbReference type="InterPro" id="IPR029058">
    <property type="entry name" value="AB_hydrolase_fold"/>
</dbReference>